<evidence type="ECO:0000313" key="1">
    <source>
        <dbReference type="EMBL" id="KAJ8933278.1"/>
    </source>
</evidence>
<gene>
    <name evidence="1" type="ORF">NQ314_014106</name>
</gene>
<dbReference type="EMBL" id="JANEYF010003884">
    <property type="protein sequence ID" value="KAJ8933278.1"/>
    <property type="molecule type" value="Genomic_DNA"/>
</dbReference>
<dbReference type="Proteomes" id="UP001162156">
    <property type="component" value="Unassembled WGS sequence"/>
</dbReference>
<name>A0AAV8X3W7_9CUCU</name>
<comment type="caution">
    <text evidence="1">The sequence shown here is derived from an EMBL/GenBank/DDBJ whole genome shotgun (WGS) entry which is preliminary data.</text>
</comment>
<keyword evidence="2" id="KW-1185">Reference proteome</keyword>
<proteinExistence type="predicted"/>
<accession>A0AAV8X3W7</accession>
<protein>
    <submittedName>
        <fullName evidence="1">Uncharacterized protein</fullName>
    </submittedName>
</protein>
<evidence type="ECO:0000313" key="2">
    <source>
        <dbReference type="Proteomes" id="UP001162156"/>
    </source>
</evidence>
<organism evidence="1 2">
    <name type="scientific">Rhamnusium bicolor</name>
    <dbReference type="NCBI Taxonomy" id="1586634"/>
    <lineage>
        <taxon>Eukaryota</taxon>
        <taxon>Metazoa</taxon>
        <taxon>Ecdysozoa</taxon>
        <taxon>Arthropoda</taxon>
        <taxon>Hexapoda</taxon>
        <taxon>Insecta</taxon>
        <taxon>Pterygota</taxon>
        <taxon>Neoptera</taxon>
        <taxon>Endopterygota</taxon>
        <taxon>Coleoptera</taxon>
        <taxon>Polyphaga</taxon>
        <taxon>Cucujiformia</taxon>
        <taxon>Chrysomeloidea</taxon>
        <taxon>Cerambycidae</taxon>
        <taxon>Lepturinae</taxon>
        <taxon>Rhagiini</taxon>
        <taxon>Rhamnusium</taxon>
    </lineage>
</organism>
<dbReference type="AlphaFoldDB" id="A0AAV8X3W7"/>
<reference evidence="1" key="1">
    <citation type="journal article" date="2023" name="Insect Mol. Biol.">
        <title>Genome sequencing provides insights into the evolution of gene families encoding plant cell wall-degrading enzymes in longhorned beetles.</title>
        <authorList>
            <person name="Shin N.R."/>
            <person name="Okamura Y."/>
            <person name="Kirsch R."/>
            <person name="Pauchet Y."/>
        </authorList>
    </citation>
    <scope>NUCLEOTIDE SEQUENCE</scope>
    <source>
        <strain evidence="1">RBIC_L_NR</strain>
    </source>
</reference>
<sequence>MMNNYEKDQERLLKFLVEVETEEESNRVNYDDESDEILSDRVETEIHETDSEQNISESAYEDETTFLRLCYKGKYLCKFMILVQQ</sequence>